<dbReference type="AlphaFoldDB" id="A0A388L9X5"/>
<feature type="region of interest" description="Disordered" evidence="4">
    <location>
        <begin position="201"/>
        <end position="231"/>
    </location>
</feature>
<dbReference type="InterPro" id="IPR045257">
    <property type="entry name" value="E2/Pdx1"/>
</dbReference>
<evidence type="ECO:0000259" key="6">
    <source>
        <dbReference type="PROSITE" id="PS51826"/>
    </source>
</evidence>
<evidence type="ECO:0000256" key="3">
    <source>
        <dbReference type="RuleBase" id="RU003423"/>
    </source>
</evidence>
<accession>A0A388L9X5</accession>
<dbReference type="Gene3D" id="2.40.50.100">
    <property type="match status" value="1"/>
</dbReference>
<dbReference type="SUPFAM" id="SSF51230">
    <property type="entry name" value="Single hybrid motif"/>
    <property type="match status" value="1"/>
</dbReference>
<feature type="compositionally biased region" description="Low complexity" evidence="4">
    <location>
        <begin position="213"/>
        <end position="231"/>
    </location>
</feature>
<protein>
    <recommendedName>
        <fullName evidence="3">Dihydrolipoamide acetyltransferase component of pyruvate dehydrogenase complex</fullName>
        <ecNumber evidence="3">2.3.1.-</ecNumber>
    </recommendedName>
</protein>
<dbReference type="PANTHER" id="PTHR23151">
    <property type="entry name" value="DIHYDROLIPOAMIDE ACETYL/SUCCINYL-TRANSFERASE-RELATED"/>
    <property type="match status" value="1"/>
</dbReference>
<dbReference type="STRING" id="69332.A0A388L9X5"/>
<dbReference type="GO" id="GO:0006086">
    <property type="term" value="P:pyruvate decarboxylation to acetyl-CoA"/>
    <property type="evidence" value="ECO:0007669"/>
    <property type="project" value="InterPro"/>
</dbReference>
<dbReference type="Pfam" id="PF00364">
    <property type="entry name" value="Biotin_lipoyl"/>
    <property type="match status" value="1"/>
</dbReference>
<comment type="cofactor">
    <cofactor evidence="3">
        <name>(R)-lipoate</name>
        <dbReference type="ChEBI" id="CHEBI:83088"/>
    </cofactor>
</comment>
<dbReference type="InterPro" id="IPR036625">
    <property type="entry name" value="E3-bd_dom_sf"/>
</dbReference>
<sequence>MARSSEKLVATASMQPPPDLDGLSFSWFLLAARQKEASWATTLYIVFFRSWHKIAPFVGKYGTAKRYEWGGKVSPGLPKSKTLPMANGSQRQYSTAGLPQHLELTMPALSPTMTMGNVVSWKKKEGDQVLPGDVMCEIETDKATLDNESQEEGFLAKILIPAGSREVKVGSVLAIMVESKEDVAKFANYAGSGKGAAAGAVTQATEQTKSEKAPSASGASSSLSPSSKMGPSVRKMLEELGLNLSQVVPTGPQGIVTKGDVIAAMEAGRGGKPAVAAKKETTVTAAQIKKAATQPKPEVPKPTPKPATSSSSSSSKPPVYKPVKLPPADPSTYEDIPVSQIRKVIATRLVQSKWSAPHLYIDTDVRLDSLMRWRKELKADRGIAISVNDIIIRASALALRQVPHANASWNEKMQEIKLNESVDVCVAVATDKGLITPIIRDADKKSLSAISAEVKDLAERARLGKLKPAEFQGGSFTISNLGMFAVDNFSAIINPPQACILAIGRGAKTVVWDESAGGEGKPAVVMNMSTRLSADHRVFDAGVAGEFLKAFKMNMEDPSGMLG</sequence>
<gene>
    <name evidence="7" type="ORF">CBR_g28697</name>
</gene>
<dbReference type="GO" id="GO:0016746">
    <property type="term" value="F:acyltransferase activity"/>
    <property type="evidence" value="ECO:0007669"/>
    <property type="project" value="UniProtKB-KW"/>
</dbReference>
<dbReference type="Pfam" id="PF02817">
    <property type="entry name" value="E3_binding"/>
    <property type="match status" value="1"/>
</dbReference>
<name>A0A388L9X5_CHABU</name>
<dbReference type="InterPro" id="IPR004167">
    <property type="entry name" value="PSBD"/>
</dbReference>
<keyword evidence="3" id="KW-0808">Transferase</keyword>
<dbReference type="PROSITE" id="PS51826">
    <property type="entry name" value="PSBD"/>
    <property type="match status" value="1"/>
</dbReference>
<dbReference type="SUPFAM" id="SSF47005">
    <property type="entry name" value="Peripheral subunit-binding domain of 2-oxo acid dehydrogenase complex"/>
    <property type="match status" value="1"/>
</dbReference>
<dbReference type="EC" id="2.3.1.-" evidence="3"/>
<dbReference type="InterPro" id="IPR001078">
    <property type="entry name" value="2-oxoacid_DH_actylTfrase"/>
</dbReference>
<proteinExistence type="inferred from homology"/>
<keyword evidence="2 3" id="KW-0450">Lipoyl</keyword>
<dbReference type="PANTHER" id="PTHR23151:SF90">
    <property type="entry name" value="DIHYDROLIPOYLLYSINE-RESIDUE ACETYLTRANSFERASE COMPONENT OF PYRUVATE DEHYDROGENASE COMPLEX, MITOCHONDRIAL-RELATED"/>
    <property type="match status" value="1"/>
</dbReference>
<dbReference type="GO" id="GO:0005739">
    <property type="term" value="C:mitochondrion"/>
    <property type="evidence" value="ECO:0007669"/>
    <property type="project" value="TreeGrafter"/>
</dbReference>
<dbReference type="Gene3D" id="4.10.320.10">
    <property type="entry name" value="E3-binding domain"/>
    <property type="match status" value="1"/>
</dbReference>
<dbReference type="GO" id="GO:0045254">
    <property type="term" value="C:pyruvate dehydrogenase complex"/>
    <property type="evidence" value="ECO:0007669"/>
    <property type="project" value="InterPro"/>
</dbReference>
<dbReference type="Pfam" id="PF00198">
    <property type="entry name" value="2-oxoacid_dh"/>
    <property type="match status" value="1"/>
</dbReference>
<feature type="compositionally biased region" description="Low complexity" evidence="4">
    <location>
        <begin position="306"/>
        <end position="323"/>
    </location>
</feature>
<dbReference type="Gene3D" id="3.30.559.10">
    <property type="entry name" value="Chloramphenicol acetyltransferase-like domain"/>
    <property type="match status" value="1"/>
</dbReference>
<dbReference type="InterPro" id="IPR011053">
    <property type="entry name" value="Single_hybrid_motif"/>
</dbReference>
<dbReference type="FunFam" id="3.30.559.10:FF:000003">
    <property type="entry name" value="Acetyltransferase component of pyruvate dehydrogenase complex"/>
    <property type="match status" value="1"/>
</dbReference>
<dbReference type="FunFam" id="2.40.50.100:FF:000010">
    <property type="entry name" value="Acetyltransferase component of pyruvate dehydrogenase complex"/>
    <property type="match status" value="1"/>
</dbReference>
<dbReference type="OMA" id="TIKQKPW"/>
<dbReference type="OrthoDB" id="537444at2759"/>
<dbReference type="InterPro" id="IPR023213">
    <property type="entry name" value="CAT-like_dom_sf"/>
</dbReference>
<evidence type="ECO:0000313" key="8">
    <source>
        <dbReference type="Proteomes" id="UP000265515"/>
    </source>
</evidence>
<dbReference type="SUPFAM" id="SSF52777">
    <property type="entry name" value="CoA-dependent acyltransferases"/>
    <property type="match status" value="1"/>
</dbReference>
<dbReference type="PROSITE" id="PS50968">
    <property type="entry name" value="BIOTINYL_LIPOYL"/>
    <property type="match status" value="1"/>
</dbReference>
<comment type="caution">
    <text evidence="7">The sequence shown here is derived from an EMBL/GenBank/DDBJ whole genome shotgun (WGS) entry which is preliminary data.</text>
</comment>
<keyword evidence="8" id="KW-1185">Reference proteome</keyword>
<feature type="region of interest" description="Disordered" evidence="4">
    <location>
        <begin position="288"/>
        <end position="327"/>
    </location>
</feature>
<dbReference type="EMBL" id="BFEA01000308">
    <property type="protein sequence ID" value="GBG78983.1"/>
    <property type="molecule type" value="Genomic_DNA"/>
</dbReference>
<dbReference type="CDD" id="cd06849">
    <property type="entry name" value="lipoyl_domain"/>
    <property type="match status" value="1"/>
</dbReference>
<organism evidence="7 8">
    <name type="scientific">Chara braunii</name>
    <name type="common">Braun's stonewort</name>
    <dbReference type="NCBI Taxonomy" id="69332"/>
    <lineage>
        <taxon>Eukaryota</taxon>
        <taxon>Viridiplantae</taxon>
        <taxon>Streptophyta</taxon>
        <taxon>Charophyceae</taxon>
        <taxon>Charales</taxon>
        <taxon>Characeae</taxon>
        <taxon>Chara</taxon>
    </lineage>
</organism>
<evidence type="ECO:0000256" key="2">
    <source>
        <dbReference type="ARBA" id="ARBA00022823"/>
    </source>
</evidence>
<dbReference type="Gramene" id="GBG78983">
    <property type="protein sequence ID" value="GBG78983"/>
    <property type="gene ID" value="CBR_g28697"/>
</dbReference>
<dbReference type="Proteomes" id="UP000265515">
    <property type="component" value="Unassembled WGS sequence"/>
</dbReference>
<evidence type="ECO:0000313" key="7">
    <source>
        <dbReference type="EMBL" id="GBG78983.1"/>
    </source>
</evidence>
<keyword evidence="3" id="KW-0012">Acyltransferase</keyword>
<feature type="domain" description="Peripheral subunit-binding (PSBD)" evidence="6">
    <location>
        <begin position="228"/>
        <end position="265"/>
    </location>
</feature>
<evidence type="ECO:0000256" key="4">
    <source>
        <dbReference type="SAM" id="MobiDB-lite"/>
    </source>
</evidence>
<comment type="similarity">
    <text evidence="1 3">Belongs to the 2-oxoacid dehydrogenase family.</text>
</comment>
<reference evidence="7 8" key="1">
    <citation type="journal article" date="2018" name="Cell">
        <title>The Chara Genome: Secondary Complexity and Implications for Plant Terrestrialization.</title>
        <authorList>
            <person name="Nishiyama T."/>
            <person name="Sakayama H."/>
            <person name="Vries J.D."/>
            <person name="Buschmann H."/>
            <person name="Saint-Marcoux D."/>
            <person name="Ullrich K.K."/>
            <person name="Haas F.B."/>
            <person name="Vanderstraeten L."/>
            <person name="Becker D."/>
            <person name="Lang D."/>
            <person name="Vosolsobe S."/>
            <person name="Rombauts S."/>
            <person name="Wilhelmsson P.K.I."/>
            <person name="Janitza P."/>
            <person name="Kern R."/>
            <person name="Heyl A."/>
            <person name="Rumpler F."/>
            <person name="Villalobos L.I.A.C."/>
            <person name="Clay J.M."/>
            <person name="Skokan R."/>
            <person name="Toyoda A."/>
            <person name="Suzuki Y."/>
            <person name="Kagoshima H."/>
            <person name="Schijlen E."/>
            <person name="Tajeshwar N."/>
            <person name="Catarino B."/>
            <person name="Hetherington A.J."/>
            <person name="Saltykova A."/>
            <person name="Bonnot C."/>
            <person name="Breuninger H."/>
            <person name="Symeonidi A."/>
            <person name="Radhakrishnan G.V."/>
            <person name="Van Nieuwerburgh F."/>
            <person name="Deforce D."/>
            <person name="Chang C."/>
            <person name="Karol K.G."/>
            <person name="Hedrich R."/>
            <person name="Ulvskov P."/>
            <person name="Glockner G."/>
            <person name="Delwiche C.F."/>
            <person name="Petrasek J."/>
            <person name="Van de Peer Y."/>
            <person name="Friml J."/>
            <person name="Beilby M."/>
            <person name="Dolan L."/>
            <person name="Kohara Y."/>
            <person name="Sugano S."/>
            <person name="Fujiyama A."/>
            <person name="Delaux P.-M."/>
            <person name="Quint M."/>
            <person name="TheiBen G."/>
            <person name="Hagemann M."/>
            <person name="Harholt J."/>
            <person name="Dunand C."/>
            <person name="Zachgo S."/>
            <person name="Langdale J."/>
            <person name="Maumus F."/>
            <person name="Straeten D.V.D."/>
            <person name="Gould S.B."/>
            <person name="Rensing S.A."/>
        </authorList>
    </citation>
    <scope>NUCLEOTIDE SEQUENCE [LARGE SCALE GENOMIC DNA]</scope>
    <source>
        <strain evidence="7 8">S276</strain>
    </source>
</reference>
<dbReference type="InterPro" id="IPR000089">
    <property type="entry name" value="Biotin_lipoyl"/>
</dbReference>
<evidence type="ECO:0000256" key="1">
    <source>
        <dbReference type="ARBA" id="ARBA00007317"/>
    </source>
</evidence>
<feature type="domain" description="Lipoyl-binding" evidence="5">
    <location>
        <begin position="101"/>
        <end position="177"/>
    </location>
</feature>
<evidence type="ECO:0000259" key="5">
    <source>
        <dbReference type="PROSITE" id="PS50968"/>
    </source>
</evidence>